<evidence type="ECO:0000256" key="2">
    <source>
        <dbReference type="SAM" id="MobiDB-lite"/>
    </source>
</evidence>
<comment type="caution">
    <text evidence="3">The sequence shown here is derived from an EMBL/GenBank/DDBJ whole genome shotgun (WGS) entry which is preliminary data.</text>
</comment>
<dbReference type="PATRIC" id="fig|1188234.3.peg.76"/>
<dbReference type="eggNOG" id="ENOG5030MZJ">
    <property type="taxonomic scope" value="Bacteria"/>
</dbReference>
<protein>
    <submittedName>
        <fullName evidence="3">Uncharacterized protein</fullName>
    </submittedName>
</protein>
<sequence>MKITRIGKNHHLVIKNVDYLSPELQTYNNIKLTKFLDSSKDLELLISDNLSFEELGGIIAGMHGLQGSNYYAFFELELFNLEKNQNQLNQNLDFLSKISKDTVINNDSYLYHYKKYFGNQTNKNYLTLVLADRGLVSFEFFFKQTPFQASSKNYDELKDNLLNKKLANFSLNFDKNKMFQNARDSFWLGNKLVLKLLENNFAFFEFEYEKPEFIKITNSHDAYEELFTRIELATISPEMLSIFEWRLNINEIRYESEEYIEDSKTSDDNQSKNKEEKDSSQEKNYWKNNVFFNFDSLTEEEKIMLQNLPKEEIEKIFNQNNFDPESFEKIKENFLNQFITMLNDLKLSDDKVKELLEEFVDEFKKNSIPGMNNFQISDSEKKIFLTEVFEMYKNYKNNKSFRDDGNQESNNFNDDDIN</sequence>
<evidence type="ECO:0000313" key="3">
    <source>
        <dbReference type="EMBL" id="ENY54189.1"/>
    </source>
</evidence>
<gene>
    <name evidence="3" type="ORF">MALK_0850</name>
</gene>
<dbReference type="EMBL" id="AMWK01000003">
    <property type="protein sequence ID" value="ENY54189.1"/>
    <property type="molecule type" value="Genomic_DNA"/>
</dbReference>
<organism evidence="3 4">
    <name type="scientific">Metamycoplasma alkalescens 14918</name>
    <dbReference type="NCBI Taxonomy" id="1188234"/>
    <lineage>
        <taxon>Bacteria</taxon>
        <taxon>Bacillati</taxon>
        <taxon>Mycoplasmatota</taxon>
        <taxon>Mycoplasmoidales</taxon>
        <taxon>Metamycoplasmataceae</taxon>
        <taxon>Metamycoplasma</taxon>
    </lineage>
</organism>
<proteinExistence type="predicted"/>
<evidence type="ECO:0000256" key="1">
    <source>
        <dbReference type="SAM" id="Coils"/>
    </source>
</evidence>
<feature type="region of interest" description="Disordered" evidence="2">
    <location>
        <begin position="260"/>
        <end position="281"/>
    </location>
</feature>
<dbReference type="RefSeq" id="WP_002880922.1">
    <property type="nucleotide sequence ID" value="NZ_AMWK01000003.1"/>
</dbReference>
<keyword evidence="1" id="KW-0175">Coiled coil</keyword>
<accession>N9SS27</accession>
<evidence type="ECO:0000313" key="4">
    <source>
        <dbReference type="Proteomes" id="UP000013137"/>
    </source>
</evidence>
<name>N9SS27_9BACT</name>
<reference evidence="3 4" key="1">
    <citation type="journal article" date="2013" name="Genome Announc.">
        <title>Draft Genome Sequences of Mycoplasma alkalescens, Mycoplasma arginini, and Mycoplasma bovigenitalium, Three Species with Equivocal Pathogenic Status for Cattle.</title>
        <authorList>
            <person name="Manso-Silvan L."/>
            <person name="Tardy F."/>
            <person name="Baranowski E."/>
            <person name="Barre A."/>
            <person name="Blanchard A."/>
            <person name="Breton M."/>
            <person name="Couture C."/>
            <person name="Citti C."/>
            <person name="Dordet-Frisoni E."/>
            <person name="Dupuy V."/>
            <person name="Gaurivaud P."/>
            <person name="Jacob D."/>
            <person name="Lemaitre C."/>
            <person name="Nikolski M."/>
            <person name="Nouvel L.X."/>
            <person name="Poumarat F."/>
            <person name="Thebault P."/>
            <person name="Theil S."/>
            <person name="Thiaucourt F."/>
            <person name="Sirand-Pugnet P."/>
        </authorList>
    </citation>
    <scope>NUCLEOTIDE SEQUENCE [LARGE SCALE GENOMIC DNA]</scope>
    <source>
        <strain evidence="3 4">14918</strain>
    </source>
</reference>
<dbReference type="OrthoDB" id="396011at2"/>
<keyword evidence="4" id="KW-1185">Reference proteome</keyword>
<feature type="coiled-coil region" evidence="1">
    <location>
        <begin position="71"/>
        <end position="98"/>
    </location>
</feature>
<dbReference type="AlphaFoldDB" id="N9SS27"/>
<dbReference type="Proteomes" id="UP000013137">
    <property type="component" value="Unassembled WGS sequence"/>
</dbReference>